<keyword evidence="5" id="KW-1185">Reference proteome</keyword>
<feature type="region of interest" description="Disordered" evidence="2">
    <location>
        <begin position="387"/>
        <end position="417"/>
    </location>
</feature>
<dbReference type="GO" id="GO:0005524">
    <property type="term" value="F:ATP binding"/>
    <property type="evidence" value="ECO:0007669"/>
    <property type="project" value="InterPro"/>
</dbReference>
<gene>
    <name evidence="4" type="ORF">C5O23_08610</name>
</gene>
<keyword evidence="4" id="KW-0808">Transferase</keyword>
<comment type="caution">
    <text evidence="4">The sequence shown here is derived from an EMBL/GenBank/DDBJ whole genome shotgun (WGS) entry which is preliminary data.</text>
</comment>
<evidence type="ECO:0000256" key="2">
    <source>
        <dbReference type="SAM" id="MobiDB-lite"/>
    </source>
</evidence>
<dbReference type="GO" id="GO:0008168">
    <property type="term" value="F:methyltransferase activity"/>
    <property type="evidence" value="ECO:0007669"/>
    <property type="project" value="UniProtKB-KW"/>
</dbReference>
<dbReference type="Gene3D" id="3.40.1170.10">
    <property type="entry name" value="DNA repair protein MutS, domain I"/>
    <property type="match status" value="1"/>
</dbReference>
<dbReference type="PANTHER" id="PTHR41313">
    <property type="entry name" value="ADENINE-SPECIFIC METHYLTRANSFERASE"/>
    <property type="match status" value="1"/>
</dbReference>
<feature type="coiled-coil region" evidence="1">
    <location>
        <begin position="654"/>
        <end position="681"/>
    </location>
</feature>
<evidence type="ECO:0000256" key="1">
    <source>
        <dbReference type="SAM" id="Coils"/>
    </source>
</evidence>
<feature type="compositionally biased region" description="Low complexity" evidence="2">
    <location>
        <begin position="595"/>
        <end position="605"/>
    </location>
</feature>
<feature type="compositionally biased region" description="Basic and acidic residues" evidence="2">
    <location>
        <begin position="1969"/>
        <end position="1987"/>
    </location>
</feature>
<dbReference type="GO" id="GO:0032259">
    <property type="term" value="P:methylation"/>
    <property type="evidence" value="ECO:0007669"/>
    <property type="project" value="UniProtKB-KW"/>
</dbReference>
<dbReference type="Gene3D" id="3.40.50.150">
    <property type="entry name" value="Vaccinia Virus protein VP39"/>
    <property type="match status" value="1"/>
</dbReference>
<dbReference type="InterPro" id="IPR007695">
    <property type="entry name" value="DNA_mismatch_repair_MutS-lik_N"/>
</dbReference>
<dbReference type="SUPFAM" id="SSF55271">
    <property type="entry name" value="DNA repair protein MutS, domain I"/>
    <property type="match status" value="1"/>
</dbReference>
<feature type="compositionally biased region" description="Pro residues" evidence="2">
    <location>
        <begin position="392"/>
        <end position="401"/>
    </location>
</feature>
<dbReference type="InterPro" id="IPR016151">
    <property type="entry name" value="DNA_mismatch_repair_MutS_N"/>
</dbReference>
<dbReference type="PROSITE" id="PS51194">
    <property type="entry name" value="HELICASE_CTER"/>
    <property type="match status" value="1"/>
</dbReference>
<feature type="region of interest" description="Disordered" evidence="2">
    <location>
        <begin position="504"/>
        <end position="617"/>
    </location>
</feature>
<dbReference type="RefSeq" id="WP_107032541.1">
    <property type="nucleotide sequence ID" value="NZ_PUEC01000018.1"/>
</dbReference>
<evidence type="ECO:0000313" key="5">
    <source>
        <dbReference type="Proteomes" id="UP000244905"/>
    </source>
</evidence>
<dbReference type="Pfam" id="PF00271">
    <property type="entry name" value="Helicase_C"/>
    <property type="match status" value="1"/>
</dbReference>
<dbReference type="InterPro" id="IPR029063">
    <property type="entry name" value="SAM-dependent_MTases_sf"/>
</dbReference>
<dbReference type="InterPro" id="IPR001650">
    <property type="entry name" value="Helicase_C-like"/>
</dbReference>
<name>A0A2V1IJJ0_9BACT</name>
<protein>
    <submittedName>
        <fullName evidence="4">DNA methylase</fullName>
    </submittedName>
</protein>
<dbReference type="InterPro" id="IPR052933">
    <property type="entry name" value="DNA_Protect_Modify"/>
</dbReference>
<dbReference type="InterPro" id="IPR027417">
    <property type="entry name" value="P-loop_NTPase"/>
</dbReference>
<dbReference type="GO" id="GO:0030983">
    <property type="term" value="F:mismatched DNA binding"/>
    <property type="evidence" value="ECO:0007669"/>
    <property type="project" value="InterPro"/>
</dbReference>
<dbReference type="Gene3D" id="3.40.50.300">
    <property type="entry name" value="P-loop containing nucleotide triphosphate hydrolases"/>
    <property type="match status" value="2"/>
</dbReference>
<dbReference type="PRINTS" id="PR00507">
    <property type="entry name" value="N12N6MTFRASE"/>
</dbReference>
<reference evidence="5" key="1">
    <citation type="submission" date="2018-02" db="EMBL/GenBank/DDBJ databases">
        <authorList>
            <person name="Clavel T."/>
            <person name="Strowig T."/>
        </authorList>
    </citation>
    <scope>NUCLEOTIDE SEQUENCE [LARGE SCALE GENOMIC DNA]</scope>
    <source>
        <strain evidence="5">DSM 103720</strain>
    </source>
</reference>
<feature type="compositionally biased region" description="Basic and acidic residues" evidence="2">
    <location>
        <begin position="519"/>
        <end position="531"/>
    </location>
</feature>
<keyword evidence="1" id="KW-0175">Coiled coil</keyword>
<dbReference type="Pfam" id="PF01624">
    <property type="entry name" value="MutS_I"/>
    <property type="match status" value="1"/>
</dbReference>
<sequence length="2044" mass="230885">MAYNRLQTMRDNIEAIRVAFRLGVEKRPPTADEREALGRYAGFGGLKCILNDANELADAAKWSKSDIELFAPTVELRRLIHDYSKNDKEFAAYMDSLKASVLTAFYTPAPVIDAIASSLKANGVVVKSFLEPSAGQGAFIDSFLKNENYPGAETLAFEKDLLTGKILSALHPSISTEIKGFEKIDPDFEGYFDVAASNIPFGDFAVADPRYATSREIAYRQSTKTIHNYFFLKSLDSVHEGGIVAFIASQGVMNAASPFVRMEMMRRADLVGAFRLPNNTFSDNAGTDAGSDLIILQKHTNKKALSADEEFFIQSIVDRETKAPNNKYFAAFPQNIICTEAKVGTDQFGKPAIIYKHEEGVDGIAADMRKALDESLKLRLNLDFYNDRSLTPPTPEPPTPEPVKRSTENKVEKPKRIADTPLMQQYREMKKKHPDAILLFRVGDFYECMGVDAVKASGVLGITLTRRMNGDKSSIELAGFPHHALDVYLPKLVRAGNRVAICEQLEDPKQKKTVKRNNPKPEDKPKPEPPKPEPASPSPAPMEDEPVPQTPEATTPPPPQTNKEIETSDGPDYNDNPDPRLFAYNLFGELEPIGKPQRQPKQPQQPEEKPKPTITVTDTQAKKFRPLSEKELEFYGSLDWETNPPINGFYETMMSIAHRQLAEMEAERQAMEAAKKETITEDGTIIEVSKGDFVPKPRVAAEAPKAADRDMSPRPFSEDIQFFHHNGSMVVDKGQVGFLSEVRKNGATFSPLTLKPEQEKRAMLYITLSETYQQLYHFEAETHEEDADMREHLNQYYDEFVDRYGNLNEKQNVKFILMDANGRDSLALERGENGCFVKADIFDHPVSFAVDEVTSVDTPMEALTASLNKFGEVNLEYMGSIVDMEQDAMIDSLAGHIYYNPLVSNFEITDRFIAGNVVQKAEDIKAWVNREEERTKNFPGFDGVEPFIDLSKESLKALEEAIPRKITFDELDFNFGERWIPTGIYSAYMSHLYGTEVNIAYSSSMDEYSCDVRRKNMKIWEEFCVRGYYRVYDGMSLLKHALHNTVPDIKKSIGKDDNGHDIKVPDSEAIQLANTKIDEIRNGFSDWLEAQSPEFKDRLVDLYNSKFNCYVRPHYDGSHQKFPDLNMKLLGDRYHINSVYQSQKDCVWMLIQNGGGICDHQVGTGKTLIMCMAAHEMKRLGLVNKPMIIGMKANVAEIAMTYQTAYPNARILYADAKSFTAANRVNFFNQIKNNDYDCIIMSHDQFGKIPQSPEMQQQILQAELDTVEENLEVIKQQGHDISRGMLKGLLKRKENLTAKITTIQYQMEQSKDSVVDFKQMGIDHIFVDESQCFKNLMFNTRHDRVAGLGNSEGSQRSLNLLYAIRTIQERTGRDLGATFLSGTTISNSLTELYLLFKYLRPKELERQEIRCFDAWAAIFAKKTTDYEFNVTNSIVAKERFRYFIKVPELAAFYNEITDYRTAQDVGVDRPDKNEILHNIPPTPQQEEFIQKLMEFAKSGDATILGRAPLSDTEEKAKMLIATDYARKMALDMRMIDPNYSDDPNNKASHCAKMIAQYYHKYDAQKGTQFVFSDLGTYKPGEWNIYSEIKRKLVEDYGIPPHEIRFIQECKTERSRKAVIQAMNDGDVRVLFGSTSMLGTGVNAQRRAVAVHELECPWRPSDLEQREGRAIRAGNEIAKLYADNKVDVIIYAVEKSLDSYKFNLLHCKATFINQLKSGALGARTIDEGSMDEKNGMNFSEYMAILSGNTDLLDKAKLEKRIAALESERKSFNKGRGDSEFRLQTITHDIANNEAAIERMKADWERYDKVVQRDKDGNPINNLTIDTCNLSDEKNMGIHLQGLAQRTDTHGQYQRVGEVYGFPISIISERVLADGVEKVQNRFVVEGNYKYKYNNGQLAMADTHAACMNFVNALEKIPGIIAQYEERTAKLKADVPIIEGIMAKTWGKEDELKQLKSELAALDRKIAAELAPKHENKEDGEEVKREDSPHTVQTIDAPTPDTDNKKSMVAEPTTTYKEREPLSSRIIIGGCGVTPPGGFRAAGPKL</sequence>
<dbReference type="GO" id="GO:0006298">
    <property type="term" value="P:mismatch repair"/>
    <property type="evidence" value="ECO:0007669"/>
    <property type="project" value="InterPro"/>
</dbReference>
<organism evidence="4 5">
    <name type="scientific">Duncaniella muris</name>
    <dbReference type="NCBI Taxonomy" id="2094150"/>
    <lineage>
        <taxon>Bacteria</taxon>
        <taxon>Pseudomonadati</taxon>
        <taxon>Bacteroidota</taxon>
        <taxon>Bacteroidia</taxon>
        <taxon>Bacteroidales</taxon>
        <taxon>Muribaculaceae</taxon>
        <taxon>Duncaniella</taxon>
    </lineage>
</organism>
<dbReference type="PANTHER" id="PTHR41313:SF1">
    <property type="entry name" value="DNA METHYLASE ADENINE-SPECIFIC DOMAIN-CONTAINING PROTEIN"/>
    <property type="match status" value="1"/>
</dbReference>
<evidence type="ECO:0000259" key="3">
    <source>
        <dbReference type="PROSITE" id="PS51194"/>
    </source>
</evidence>
<proteinExistence type="predicted"/>
<dbReference type="SUPFAM" id="SSF53335">
    <property type="entry name" value="S-adenosyl-L-methionine-dependent methyltransferases"/>
    <property type="match status" value="1"/>
</dbReference>
<feature type="compositionally biased region" description="Basic and acidic residues" evidence="2">
    <location>
        <begin position="402"/>
        <end position="417"/>
    </location>
</feature>
<dbReference type="Proteomes" id="UP000244905">
    <property type="component" value="Unassembled WGS sequence"/>
</dbReference>
<dbReference type="GeneID" id="82526404"/>
<evidence type="ECO:0000313" key="4">
    <source>
        <dbReference type="EMBL" id="PWB01819.1"/>
    </source>
</evidence>
<dbReference type="SUPFAM" id="SSF52540">
    <property type="entry name" value="P-loop containing nucleoside triphosphate hydrolases"/>
    <property type="match status" value="2"/>
</dbReference>
<feature type="region of interest" description="Disordered" evidence="2">
    <location>
        <begin position="1969"/>
        <end position="2020"/>
    </location>
</feature>
<dbReference type="SMART" id="SM00490">
    <property type="entry name" value="HELICc"/>
    <property type="match status" value="1"/>
</dbReference>
<dbReference type="EMBL" id="PUEC01000018">
    <property type="protein sequence ID" value="PWB01819.1"/>
    <property type="molecule type" value="Genomic_DNA"/>
</dbReference>
<keyword evidence="4" id="KW-0489">Methyltransferase</keyword>
<feature type="domain" description="Helicase C-terminal" evidence="3">
    <location>
        <begin position="1553"/>
        <end position="1715"/>
    </location>
</feature>
<accession>A0A2V1IJJ0</accession>